<dbReference type="EMBL" id="LR796639">
    <property type="protein sequence ID" value="CAB4156769.1"/>
    <property type="molecule type" value="Genomic_DNA"/>
</dbReference>
<reference evidence="1" key="1">
    <citation type="submission" date="2020-04" db="EMBL/GenBank/DDBJ databases">
        <authorList>
            <person name="Chiriac C."/>
            <person name="Salcher M."/>
            <person name="Ghai R."/>
            <person name="Kavagutti S V."/>
        </authorList>
    </citation>
    <scope>NUCLEOTIDE SEQUENCE</scope>
</reference>
<accession>A0A6J5NCF3</accession>
<name>A0A6J5NCF3_9CAUD</name>
<gene>
    <name evidence="1" type="ORF">UFOVP658_148</name>
</gene>
<protein>
    <submittedName>
        <fullName evidence="1">Uncharacterized protein</fullName>
    </submittedName>
</protein>
<organism evidence="1">
    <name type="scientific">uncultured Caudovirales phage</name>
    <dbReference type="NCBI Taxonomy" id="2100421"/>
    <lineage>
        <taxon>Viruses</taxon>
        <taxon>Duplodnaviria</taxon>
        <taxon>Heunggongvirae</taxon>
        <taxon>Uroviricota</taxon>
        <taxon>Caudoviricetes</taxon>
        <taxon>Peduoviridae</taxon>
        <taxon>Maltschvirus</taxon>
        <taxon>Maltschvirus maltsch</taxon>
    </lineage>
</organism>
<evidence type="ECO:0000313" key="1">
    <source>
        <dbReference type="EMBL" id="CAB4156769.1"/>
    </source>
</evidence>
<proteinExistence type="predicted"/>
<sequence>MDSIKFPLKFDSTGISKLTDGSDEYYSQLLTIAVLTEPQTLPFSPKFGVYDQSFRGLDKGLFILNAARFVPEVQITDLNTNLDSDGTVNATFSFIVKERR</sequence>